<dbReference type="InterPro" id="IPR051218">
    <property type="entry name" value="Sec_MonoDiacylglyc_Lipase"/>
</dbReference>
<evidence type="ECO:0000313" key="7">
    <source>
        <dbReference type="Proteomes" id="UP000305948"/>
    </source>
</evidence>
<evidence type="ECO:0000256" key="4">
    <source>
        <dbReference type="ARBA" id="ARBA00048461"/>
    </source>
</evidence>
<feature type="domain" description="Fungal lipase-type" evidence="5">
    <location>
        <begin position="130"/>
        <end position="251"/>
    </location>
</feature>
<evidence type="ECO:0000256" key="3">
    <source>
        <dbReference type="ARBA" id="ARBA00047591"/>
    </source>
</evidence>
<dbReference type="PANTHER" id="PTHR45856">
    <property type="entry name" value="ALPHA/BETA-HYDROLASES SUPERFAMILY PROTEIN"/>
    <property type="match status" value="1"/>
</dbReference>
<evidence type="ECO:0000256" key="2">
    <source>
        <dbReference type="ARBA" id="ARBA00043996"/>
    </source>
</evidence>
<dbReference type="EMBL" id="ML213503">
    <property type="protein sequence ID" value="TFK57278.1"/>
    <property type="molecule type" value="Genomic_DNA"/>
</dbReference>
<name>A0A5C3NM89_9AGAM</name>
<reference evidence="6 7" key="1">
    <citation type="journal article" date="2019" name="Nat. Ecol. Evol.">
        <title>Megaphylogeny resolves global patterns of mushroom evolution.</title>
        <authorList>
            <person name="Varga T."/>
            <person name="Krizsan K."/>
            <person name="Foldi C."/>
            <person name="Dima B."/>
            <person name="Sanchez-Garcia M."/>
            <person name="Sanchez-Ramirez S."/>
            <person name="Szollosi G.J."/>
            <person name="Szarkandi J.G."/>
            <person name="Papp V."/>
            <person name="Albert L."/>
            <person name="Andreopoulos W."/>
            <person name="Angelini C."/>
            <person name="Antonin V."/>
            <person name="Barry K.W."/>
            <person name="Bougher N.L."/>
            <person name="Buchanan P."/>
            <person name="Buyck B."/>
            <person name="Bense V."/>
            <person name="Catcheside P."/>
            <person name="Chovatia M."/>
            <person name="Cooper J."/>
            <person name="Damon W."/>
            <person name="Desjardin D."/>
            <person name="Finy P."/>
            <person name="Geml J."/>
            <person name="Haridas S."/>
            <person name="Hughes K."/>
            <person name="Justo A."/>
            <person name="Karasinski D."/>
            <person name="Kautmanova I."/>
            <person name="Kiss B."/>
            <person name="Kocsube S."/>
            <person name="Kotiranta H."/>
            <person name="LaButti K.M."/>
            <person name="Lechner B.E."/>
            <person name="Liimatainen K."/>
            <person name="Lipzen A."/>
            <person name="Lukacs Z."/>
            <person name="Mihaltcheva S."/>
            <person name="Morgado L.N."/>
            <person name="Niskanen T."/>
            <person name="Noordeloos M.E."/>
            <person name="Ohm R.A."/>
            <person name="Ortiz-Santana B."/>
            <person name="Ovrebo C."/>
            <person name="Racz N."/>
            <person name="Riley R."/>
            <person name="Savchenko A."/>
            <person name="Shiryaev A."/>
            <person name="Soop K."/>
            <person name="Spirin V."/>
            <person name="Szebenyi C."/>
            <person name="Tomsovsky M."/>
            <person name="Tulloss R.E."/>
            <person name="Uehling J."/>
            <person name="Grigoriev I.V."/>
            <person name="Vagvolgyi C."/>
            <person name="Papp T."/>
            <person name="Martin F.M."/>
            <person name="Miettinen O."/>
            <person name="Hibbett D.S."/>
            <person name="Nagy L.G."/>
        </authorList>
    </citation>
    <scope>NUCLEOTIDE SEQUENCE [LARGE SCALE GENOMIC DNA]</scope>
    <source>
        <strain evidence="6 7">OMC1185</strain>
    </source>
</reference>
<dbReference type="InterPro" id="IPR029058">
    <property type="entry name" value="AB_hydrolase_fold"/>
</dbReference>
<keyword evidence="7" id="KW-1185">Reference proteome</keyword>
<dbReference type="OrthoDB" id="426718at2759"/>
<evidence type="ECO:0000256" key="1">
    <source>
        <dbReference type="ARBA" id="ARBA00023157"/>
    </source>
</evidence>
<dbReference type="Gene3D" id="3.40.50.1820">
    <property type="entry name" value="alpha/beta hydrolase"/>
    <property type="match status" value="1"/>
</dbReference>
<evidence type="ECO:0000313" key="6">
    <source>
        <dbReference type="EMBL" id="TFK57278.1"/>
    </source>
</evidence>
<dbReference type="GO" id="GO:0016787">
    <property type="term" value="F:hydrolase activity"/>
    <property type="evidence" value="ECO:0007669"/>
    <property type="project" value="UniProtKB-KW"/>
</dbReference>
<dbReference type="PANTHER" id="PTHR45856:SF11">
    <property type="entry name" value="FUNGAL LIPASE-LIKE DOMAIN-CONTAINING PROTEIN"/>
    <property type="match status" value="1"/>
</dbReference>
<dbReference type="GO" id="GO:0006629">
    <property type="term" value="P:lipid metabolic process"/>
    <property type="evidence" value="ECO:0007669"/>
    <property type="project" value="InterPro"/>
</dbReference>
<dbReference type="STRING" id="5364.A0A5C3NM89"/>
<dbReference type="SUPFAM" id="SSF53474">
    <property type="entry name" value="alpha/beta-Hydrolases"/>
    <property type="match status" value="1"/>
</dbReference>
<comment type="catalytic activity">
    <reaction evidence="4">
        <text>a monoacylglycerol + H2O = glycerol + a fatty acid + H(+)</text>
        <dbReference type="Rhea" id="RHEA:15245"/>
        <dbReference type="ChEBI" id="CHEBI:15377"/>
        <dbReference type="ChEBI" id="CHEBI:15378"/>
        <dbReference type="ChEBI" id="CHEBI:17408"/>
        <dbReference type="ChEBI" id="CHEBI:17754"/>
        <dbReference type="ChEBI" id="CHEBI:28868"/>
    </reaction>
</comment>
<evidence type="ECO:0000259" key="5">
    <source>
        <dbReference type="Pfam" id="PF01764"/>
    </source>
</evidence>
<proteinExistence type="inferred from homology"/>
<protein>
    <submittedName>
        <fullName evidence="6">Alpha/beta-hydrolase</fullName>
    </submittedName>
</protein>
<dbReference type="Pfam" id="PF01764">
    <property type="entry name" value="Lipase_3"/>
    <property type="match status" value="1"/>
</dbReference>
<dbReference type="InterPro" id="IPR002921">
    <property type="entry name" value="Fungal_lipase-type"/>
</dbReference>
<comment type="similarity">
    <text evidence="2">Belongs to the AB hydrolase superfamily. Lipase family. Class 3 subfamily.</text>
</comment>
<dbReference type="AlphaFoldDB" id="A0A5C3NM89"/>
<accession>A0A5C3NM89</accession>
<dbReference type="Proteomes" id="UP000305948">
    <property type="component" value="Unassembled WGS sequence"/>
</dbReference>
<keyword evidence="1" id="KW-1015">Disulfide bond</keyword>
<keyword evidence="6" id="KW-0378">Hydrolase</keyword>
<gene>
    <name evidence="6" type="ORF">OE88DRAFT_1620625</name>
</gene>
<comment type="catalytic activity">
    <reaction evidence="3">
        <text>a diacylglycerol + H2O = a monoacylglycerol + a fatty acid + H(+)</text>
        <dbReference type="Rhea" id="RHEA:32731"/>
        <dbReference type="ChEBI" id="CHEBI:15377"/>
        <dbReference type="ChEBI" id="CHEBI:15378"/>
        <dbReference type="ChEBI" id="CHEBI:17408"/>
        <dbReference type="ChEBI" id="CHEBI:18035"/>
        <dbReference type="ChEBI" id="CHEBI:28868"/>
    </reaction>
</comment>
<sequence length="407" mass="46557">MFSYVGRLLSRDALELAPAQKYMYDHESLGNFRVISRIVATRSRYVLTSKDAAPSELQRELAELGHFSELAYNVMPVEMVYSNLELLTQPGFPLEDAEVIKDSQLLQSFVGSVANLPGFTAYRSARKQLVVAISGTRTLKHVAYDFRNQMTRHPACKKCLVHKGFWKLYLGLKAPVMTAIRDALMEKAGEIEELAITGHSMGGAMSYLLALDLLLEKEILLPGLRIKLAVFGSPRVGNKRLARVWRKAVDDYRMEYGQEALLEYSVKIYNDGATSLPPHSWKYRHFTKTPLYHYGSRLYRVPSSECEHGVFRVSVGEEEERRRLQFPRGGHGYYNDRDMESFANRLSWIAEHMGEEGWKERYLEQVKAREELAEAQAVTKKRWKAIARPIVRRPSGSETTKVDDARQ</sequence>
<organism evidence="6 7">
    <name type="scientific">Heliocybe sulcata</name>
    <dbReference type="NCBI Taxonomy" id="5364"/>
    <lineage>
        <taxon>Eukaryota</taxon>
        <taxon>Fungi</taxon>
        <taxon>Dikarya</taxon>
        <taxon>Basidiomycota</taxon>
        <taxon>Agaricomycotina</taxon>
        <taxon>Agaricomycetes</taxon>
        <taxon>Gloeophyllales</taxon>
        <taxon>Gloeophyllaceae</taxon>
        <taxon>Heliocybe</taxon>
    </lineage>
</organism>
<dbReference type="CDD" id="cd00519">
    <property type="entry name" value="Lipase_3"/>
    <property type="match status" value="1"/>
</dbReference>